<comment type="caution">
    <text evidence="1">The sequence shown here is derived from an EMBL/GenBank/DDBJ whole genome shotgun (WGS) entry which is preliminary data.</text>
</comment>
<sequence length="129" mass="13912">MTAQAQVKAELQAGVAQTFEVLAWEIELAGARCIHLDKLIGEILPDMPNPHREQLLESLHTVDLLAQHLTNLSAFARHMGESAPADMSVTVQGAIGDITLGALADRMFTALGGEEPEENDHEAGDLDLF</sequence>
<dbReference type="EMBL" id="JBHTLQ010000017">
    <property type="protein sequence ID" value="MFD1190848.1"/>
    <property type="molecule type" value="Genomic_DNA"/>
</dbReference>
<accession>A0ABW3T1P5</accession>
<name>A0ABW3T1P5_9CAUL</name>
<keyword evidence="2" id="KW-1185">Reference proteome</keyword>
<dbReference type="Proteomes" id="UP001597216">
    <property type="component" value="Unassembled WGS sequence"/>
</dbReference>
<protein>
    <submittedName>
        <fullName evidence="1">Uncharacterized protein</fullName>
    </submittedName>
</protein>
<reference evidence="2" key="1">
    <citation type="journal article" date="2019" name="Int. J. Syst. Evol. Microbiol.">
        <title>The Global Catalogue of Microorganisms (GCM) 10K type strain sequencing project: providing services to taxonomists for standard genome sequencing and annotation.</title>
        <authorList>
            <consortium name="The Broad Institute Genomics Platform"/>
            <consortium name="The Broad Institute Genome Sequencing Center for Infectious Disease"/>
            <person name="Wu L."/>
            <person name="Ma J."/>
        </authorList>
    </citation>
    <scope>NUCLEOTIDE SEQUENCE [LARGE SCALE GENOMIC DNA]</scope>
    <source>
        <strain evidence="2">CCUG 55074</strain>
    </source>
</reference>
<evidence type="ECO:0000313" key="2">
    <source>
        <dbReference type="Proteomes" id="UP001597216"/>
    </source>
</evidence>
<proteinExistence type="predicted"/>
<gene>
    <name evidence="1" type="ORF">ACFQ27_09680</name>
</gene>
<evidence type="ECO:0000313" key="1">
    <source>
        <dbReference type="EMBL" id="MFD1190848.1"/>
    </source>
</evidence>
<dbReference type="RefSeq" id="WP_374348360.1">
    <property type="nucleotide sequence ID" value="NZ_JBHTLQ010000017.1"/>
</dbReference>
<organism evidence="1 2">
    <name type="scientific">Phenylobacterium conjunctum</name>
    <dbReference type="NCBI Taxonomy" id="1298959"/>
    <lineage>
        <taxon>Bacteria</taxon>
        <taxon>Pseudomonadati</taxon>
        <taxon>Pseudomonadota</taxon>
        <taxon>Alphaproteobacteria</taxon>
        <taxon>Caulobacterales</taxon>
        <taxon>Caulobacteraceae</taxon>
        <taxon>Phenylobacterium</taxon>
    </lineage>
</organism>